<dbReference type="GO" id="GO:0016491">
    <property type="term" value="F:oxidoreductase activity"/>
    <property type="evidence" value="ECO:0007669"/>
    <property type="project" value="UniProtKB-KW"/>
</dbReference>
<dbReference type="InterPro" id="IPR009014">
    <property type="entry name" value="Transketo_C/PFOR_II"/>
</dbReference>
<sequence length="342" mass="36139">MMTTQTTAPQTSAVETAVMTYSEAIRDALRIAMAADPAVFIMGEDVGTYGGAFGVTGELINEIGPERIRDTTISELGIVGAGVGAAITGMRPIVEIQFSDFTAQAMDQIANQAAKIHFMFGGAMNVPLVVRAPGGSGTGAAAQHSQSLEAWFVHIPGLKVVMPATADDAKGLLLSAIDDPNPVIVIEHKLLYKTTGEVRLGDVRTPLGVAAVPREGKDLTIIATGIEVSRALEAAEILAADGIEATVVDPRTLKPLDTDTILRTVKETGRVLLVQEAVRTLGFMSEVSAIISESDAFGYLRAPIKRLAGLDIPIPYAPKLERASVPQVEDIVKAATDLVREW</sequence>
<dbReference type="GO" id="GO:0000287">
    <property type="term" value="F:magnesium ion binding"/>
    <property type="evidence" value="ECO:0007669"/>
    <property type="project" value="UniProtKB-ARBA"/>
</dbReference>
<dbReference type="PANTHER" id="PTHR43257:SF2">
    <property type="entry name" value="PYRUVATE DEHYDROGENASE E1 COMPONENT SUBUNIT BETA"/>
    <property type="match status" value="1"/>
</dbReference>
<protein>
    <submittedName>
        <fullName evidence="5">Pyruvate dehydrogenase E1 component beta subunit</fullName>
    </submittedName>
</protein>
<keyword evidence="5" id="KW-0670">Pyruvate</keyword>
<keyword evidence="2" id="KW-0560">Oxidoreductase</keyword>
<proteinExistence type="predicted"/>
<keyword evidence="3" id="KW-0786">Thiamine pyrophosphate</keyword>
<name>A0A8H2PUJ1_9MICO</name>
<evidence type="ECO:0000256" key="2">
    <source>
        <dbReference type="ARBA" id="ARBA00023002"/>
    </source>
</evidence>
<evidence type="ECO:0000313" key="5">
    <source>
        <dbReference type="EMBL" id="TQO20556.1"/>
    </source>
</evidence>
<evidence type="ECO:0000313" key="6">
    <source>
        <dbReference type="Proteomes" id="UP000316560"/>
    </source>
</evidence>
<organism evidence="5 6">
    <name type="scientific">Rhodoglobus vestalii</name>
    <dbReference type="NCBI Taxonomy" id="193384"/>
    <lineage>
        <taxon>Bacteria</taxon>
        <taxon>Bacillati</taxon>
        <taxon>Actinomycetota</taxon>
        <taxon>Actinomycetes</taxon>
        <taxon>Micrococcales</taxon>
        <taxon>Microbacteriaceae</taxon>
        <taxon>Rhodoglobus</taxon>
    </lineage>
</organism>
<dbReference type="SMART" id="SM00861">
    <property type="entry name" value="Transket_pyr"/>
    <property type="match status" value="1"/>
</dbReference>
<dbReference type="SUPFAM" id="SSF52518">
    <property type="entry name" value="Thiamin diphosphate-binding fold (THDP-binding)"/>
    <property type="match status" value="1"/>
</dbReference>
<dbReference type="Pfam" id="PF02779">
    <property type="entry name" value="Transket_pyr"/>
    <property type="match status" value="1"/>
</dbReference>
<dbReference type="CDD" id="cd07036">
    <property type="entry name" value="TPP_PYR_E1-PDHc-beta_like"/>
    <property type="match status" value="1"/>
</dbReference>
<dbReference type="NCBIfam" id="NF006667">
    <property type="entry name" value="PRK09212.1"/>
    <property type="match status" value="1"/>
</dbReference>
<evidence type="ECO:0000256" key="1">
    <source>
        <dbReference type="ARBA" id="ARBA00001964"/>
    </source>
</evidence>
<dbReference type="FunFam" id="3.40.50.970:FF:000001">
    <property type="entry name" value="Pyruvate dehydrogenase E1 beta subunit"/>
    <property type="match status" value="1"/>
</dbReference>
<dbReference type="AlphaFoldDB" id="A0A8H2PUJ1"/>
<keyword evidence="6" id="KW-1185">Reference proteome</keyword>
<dbReference type="FunFam" id="3.40.50.920:FF:000001">
    <property type="entry name" value="Pyruvate dehydrogenase E1 beta subunit"/>
    <property type="match status" value="1"/>
</dbReference>
<dbReference type="Gene3D" id="3.40.50.970">
    <property type="match status" value="1"/>
</dbReference>
<accession>A0A8H2PUJ1</accession>
<evidence type="ECO:0000259" key="4">
    <source>
        <dbReference type="SMART" id="SM00861"/>
    </source>
</evidence>
<dbReference type="InterPro" id="IPR029061">
    <property type="entry name" value="THDP-binding"/>
</dbReference>
<dbReference type="Gene3D" id="3.40.50.920">
    <property type="match status" value="1"/>
</dbReference>
<dbReference type="PANTHER" id="PTHR43257">
    <property type="entry name" value="PYRUVATE DEHYDROGENASE E1 COMPONENT BETA SUBUNIT"/>
    <property type="match status" value="1"/>
</dbReference>
<feature type="domain" description="Transketolase-like pyrimidine-binding" evidence="4">
    <location>
        <begin position="19"/>
        <end position="194"/>
    </location>
</feature>
<reference evidence="5 6" key="1">
    <citation type="submission" date="2019-06" db="EMBL/GenBank/DDBJ databases">
        <title>Sequencing the genomes of 1000 actinobacteria strains.</title>
        <authorList>
            <person name="Klenk H.-P."/>
        </authorList>
    </citation>
    <scope>NUCLEOTIDE SEQUENCE [LARGE SCALE GENOMIC DNA]</scope>
    <source>
        <strain evidence="5 6">DSM 21947</strain>
    </source>
</reference>
<comment type="caution">
    <text evidence="5">The sequence shown here is derived from an EMBL/GenBank/DDBJ whole genome shotgun (WGS) entry which is preliminary data.</text>
</comment>
<dbReference type="InterPro" id="IPR005475">
    <property type="entry name" value="Transketolase-like_Pyr-bd"/>
</dbReference>
<gene>
    <name evidence="5" type="ORF">FB472_2192</name>
</gene>
<dbReference type="SUPFAM" id="SSF52922">
    <property type="entry name" value="TK C-terminal domain-like"/>
    <property type="match status" value="1"/>
</dbReference>
<comment type="cofactor">
    <cofactor evidence="1">
        <name>thiamine diphosphate</name>
        <dbReference type="ChEBI" id="CHEBI:58937"/>
    </cofactor>
</comment>
<dbReference type="Proteomes" id="UP000316560">
    <property type="component" value="Unassembled WGS sequence"/>
</dbReference>
<dbReference type="EMBL" id="VFRA01000001">
    <property type="protein sequence ID" value="TQO20556.1"/>
    <property type="molecule type" value="Genomic_DNA"/>
</dbReference>
<dbReference type="Pfam" id="PF02780">
    <property type="entry name" value="Transketolase_C"/>
    <property type="match status" value="1"/>
</dbReference>
<evidence type="ECO:0000256" key="3">
    <source>
        <dbReference type="ARBA" id="ARBA00023052"/>
    </source>
</evidence>
<dbReference type="InterPro" id="IPR033248">
    <property type="entry name" value="Transketolase_C"/>
</dbReference>